<dbReference type="EMBL" id="LAZR01029286">
    <property type="protein sequence ID" value="KKL60038.1"/>
    <property type="molecule type" value="Genomic_DNA"/>
</dbReference>
<comment type="caution">
    <text evidence="2">The sequence shown here is derived from an EMBL/GenBank/DDBJ whole genome shotgun (WGS) entry which is preliminary data.</text>
</comment>
<feature type="region of interest" description="Disordered" evidence="1">
    <location>
        <begin position="25"/>
        <end position="44"/>
    </location>
</feature>
<protein>
    <submittedName>
        <fullName evidence="2">Uncharacterized protein</fullName>
    </submittedName>
</protein>
<accession>A0A0F9DE72</accession>
<proteinExistence type="predicted"/>
<feature type="non-terminal residue" evidence="2">
    <location>
        <position position="75"/>
    </location>
</feature>
<sequence length="75" mass="9282">MIINYVEMKKREEKVKKDMEIARAPGSDSWKEAERKKKEKERKKDEKWAWAEKELKKIDKRFKKEFPGEYDLYDL</sequence>
<name>A0A0F9DE72_9ZZZZ</name>
<feature type="compositionally biased region" description="Basic and acidic residues" evidence="1">
    <location>
        <begin position="29"/>
        <end position="44"/>
    </location>
</feature>
<organism evidence="2">
    <name type="scientific">marine sediment metagenome</name>
    <dbReference type="NCBI Taxonomy" id="412755"/>
    <lineage>
        <taxon>unclassified sequences</taxon>
        <taxon>metagenomes</taxon>
        <taxon>ecological metagenomes</taxon>
    </lineage>
</organism>
<dbReference type="AlphaFoldDB" id="A0A0F9DE72"/>
<evidence type="ECO:0000313" key="2">
    <source>
        <dbReference type="EMBL" id="KKL60038.1"/>
    </source>
</evidence>
<reference evidence="2" key="1">
    <citation type="journal article" date="2015" name="Nature">
        <title>Complex archaea that bridge the gap between prokaryotes and eukaryotes.</title>
        <authorList>
            <person name="Spang A."/>
            <person name="Saw J.H."/>
            <person name="Jorgensen S.L."/>
            <person name="Zaremba-Niedzwiedzka K."/>
            <person name="Martijn J."/>
            <person name="Lind A.E."/>
            <person name="van Eijk R."/>
            <person name="Schleper C."/>
            <person name="Guy L."/>
            <person name="Ettema T.J."/>
        </authorList>
    </citation>
    <scope>NUCLEOTIDE SEQUENCE</scope>
</reference>
<gene>
    <name evidence="2" type="ORF">LCGC14_2209370</name>
</gene>
<evidence type="ECO:0000256" key="1">
    <source>
        <dbReference type="SAM" id="MobiDB-lite"/>
    </source>
</evidence>